<dbReference type="GO" id="GO:0005829">
    <property type="term" value="C:cytosol"/>
    <property type="evidence" value="ECO:0007669"/>
    <property type="project" value="TreeGrafter"/>
</dbReference>
<keyword evidence="6" id="KW-0479">Metal-binding</keyword>
<dbReference type="Gene3D" id="2.170.190.11">
    <property type="entry name" value="Molybdopterin biosynthesis moea protein, domain 3"/>
    <property type="match status" value="1"/>
</dbReference>
<gene>
    <name evidence="8" type="ORF">JCR33_12400</name>
</gene>
<comment type="catalytic activity">
    <reaction evidence="5">
        <text>adenylyl-molybdopterin + molybdate = Mo-molybdopterin + AMP + H(+)</text>
        <dbReference type="Rhea" id="RHEA:35047"/>
        <dbReference type="ChEBI" id="CHEBI:15378"/>
        <dbReference type="ChEBI" id="CHEBI:36264"/>
        <dbReference type="ChEBI" id="CHEBI:62727"/>
        <dbReference type="ChEBI" id="CHEBI:71302"/>
        <dbReference type="ChEBI" id="CHEBI:456215"/>
        <dbReference type="EC" id="2.10.1.1"/>
    </reaction>
</comment>
<dbReference type="SUPFAM" id="SSF63882">
    <property type="entry name" value="MoeA N-terminal region -like"/>
    <property type="match status" value="1"/>
</dbReference>
<dbReference type="AlphaFoldDB" id="A0A934IQ09"/>
<evidence type="ECO:0000259" key="7">
    <source>
        <dbReference type="SMART" id="SM00852"/>
    </source>
</evidence>
<dbReference type="Pfam" id="PF03453">
    <property type="entry name" value="MoeA_N"/>
    <property type="match status" value="1"/>
</dbReference>
<comment type="similarity">
    <text evidence="3 6">Belongs to the MoeA family.</text>
</comment>
<dbReference type="InterPro" id="IPR005110">
    <property type="entry name" value="MoeA_linker/N"/>
</dbReference>
<evidence type="ECO:0000256" key="1">
    <source>
        <dbReference type="ARBA" id="ARBA00002901"/>
    </source>
</evidence>
<dbReference type="GO" id="GO:0006777">
    <property type="term" value="P:Mo-molybdopterin cofactor biosynthetic process"/>
    <property type="evidence" value="ECO:0007669"/>
    <property type="project" value="UniProtKB-UniRule"/>
</dbReference>
<dbReference type="InterPro" id="IPR008284">
    <property type="entry name" value="MoCF_biosynth_CS"/>
</dbReference>
<evidence type="ECO:0000256" key="6">
    <source>
        <dbReference type="RuleBase" id="RU365090"/>
    </source>
</evidence>
<dbReference type="Gene3D" id="3.90.105.10">
    <property type="entry name" value="Molybdopterin biosynthesis moea protein, domain 2"/>
    <property type="match status" value="1"/>
</dbReference>
<dbReference type="InterPro" id="IPR005111">
    <property type="entry name" value="MoeA_C_domain_IV"/>
</dbReference>
<dbReference type="RefSeq" id="WP_198882397.1">
    <property type="nucleotide sequence ID" value="NZ_JAEKJA010000009.1"/>
</dbReference>
<dbReference type="Gene3D" id="2.40.340.10">
    <property type="entry name" value="MoeA, C-terminal, domain IV"/>
    <property type="match status" value="1"/>
</dbReference>
<evidence type="ECO:0000313" key="9">
    <source>
        <dbReference type="Proteomes" id="UP000609531"/>
    </source>
</evidence>
<keyword evidence="6" id="KW-0460">Magnesium</keyword>
<evidence type="ECO:0000313" key="8">
    <source>
        <dbReference type="EMBL" id="MBJ3776498.1"/>
    </source>
</evidence>
<dbReference type="PROSITE" id="PS01079">
    <property type="entry name" value="MOCF_BIOSYNTHESIS_2"/>
    <property type="match status" value="1"/>
</dbReference>
<comment type="function">
    <text evidence="1 6">Catalyzes the insertion of molybdate into adenylated molybdopterin with the concomitant release of AMP.</text>
</comment>
<dbReference type="PANTHER" id="PTHR10192">
    <property type="entry name" value="MOLYBDOPTERIN BIOSYNTHESIS PROTEIN"/>
    <property type="match status" value="1"/>
</dbReference>
<reference evidence="8" key="1">
    <citation type="submission" date="2020-12" db="EMBL/GenBank/DDBJ databases">
        <title>Bacterial taxonomy.</title>
        <authorList>
            <person name="Pan X."/>
        </authorList>
    </citation>
    <scope>NUCLEOTIDE SEQUENCE</scope>
    <source>
        <strain evidence="8">B2012</strain>
    </source>
</reference>
<dbReference type="CDD" id="cd00887">
    <property type="entry name" value="MoeA"/>
    <property type="match status" value="1"/>
</dbReference>
<dbReference type="SMART" id="SM00852">
    <property type="entry name" value="MoCF_biosynth"/>
    <property type="match status" value="1"/>
</dbReference>
<accession>A0A934IQ09</accession>
<evidence type="ECO:0000256" key="4">
    <source>
        <dbReference type="ARBA" id="ARBA00023150"/>
    </source>
</evidence>
<evidence type="ECO:0000256" key="5">
    <source>
        <dbReference type="ARBA" id="ARBA00047317"/>
    </source>
</evidence>
<dbReference type="SUPFAM" id="SSF63867">
    <property type="entry name" value="MoeA C-terminal domain-like"/>
    <property type="match status" value="1"/>
</dbReference>
<dbReference type="SUPFAM" id="SSF53218">
    <property type="entry name" value="Molybdenum cofactor biosynthesis proteins"/>
    <property type="match status" value="1"/>
</dbReference>
<feature type="domain" description="MoaB/Mog" evidence="7">
    <location>
        <begin position="173"/>
        <end position="309"/>
    </location>
</feature>
<evidence type="ECO:0000256" key="2">
    <source>
        <dbReference type="ARBA" id="ARBA00005046"/>
    </source>
</evidence>
<organism evidence="8 9">
    <name type="scientific">Acuticoccus mangrovi</name>
    <dbReference type="NCBI Taxonomy" id="2796142"/>
    <lineage>
        <taxon>Bacteria</taxon>
        <taxon>Pseudomonadati</taxon>
        <taxon>Pseudomonadota</taxon>
        <taxon>Alphaproteobacteria</taxon>
        <taxon>Hyphomicrobiales</taxon>
        <taxon>Amorphaceae</taxon>
        <taxon>Acuticoccus</taxon>
    </lineage>
</organism>
<dbReference type="InterPro" id="IPR036135">
    <property type="entry name" value="MoeA_linker/N_sf"/>
</dbReference>
<protein>
    <recommendedName>
        <fullName evidence="6">Molybdopterin molybdenumtransferase</fullName>
        <ecNumber evidence="6">2.10.1.1</ecNumber>
    </recommendedName>
</protein>
<evidence type="ECO:0000256" key="3">
    <source>
        <dbReference type="ARBA" id="ARBA00010763"/>
    </source>
</evidence>
<keyword evidence="6" id="KW-0500">Molybdenum</keyword>
<dbReference type="Gene3D" id="3.40.980.10">
    <property type="entry name" value="MoaB/Mog-like domain"/>
    <property type="match status" value="1"/>
</dbReference>
<keyword evidence="6" id="KW-0808">Transferase</keyword>
<dbReference type="InterPro" id="IPR036425">
    <property type="entry name" value="MoaB/Mog-like_dom_sf"/>
</dbReference>
<dbReference type="Proteomes" id="UP000609531">
    <property type="component" value="Unassembled WGS sequence"/>
</dbReference>
<keyword evidence="9" id="KW-1185">Reference proteome</keyword>
<comment type="pathway">
    <text evidence="2 6">Cofactor biosynthesis; molybdopterin biosynthesis.</text>
</comment>
<comment type="cofactor">
    <cofactor evidence="6">
        <name>Mg(2+)</name>
        <dbReference type="ChEBI" id="CHEBI:18420"/>
    </cofactor>
</comment>
<dbReference type="EMBL" id="JAEKJA010000009">
    <property type="protein sequence ID" value="MBJ3776498.1"/>
    <property type="molecule type" value="Genomic_DNA"/>
</dbReference>
<dbReference type="GO" id="GO:0046872">
    <property type="term" value="F:metal ion binding"/>
    <property type="evidence" value="ECO:0007669"/>
    <property type="project" value="UniProtKB-UniRule"/>
</dbReference>
<dbReference type="Pfam" id="PF00994">
    <property type="entry name" value="MoCF_biosynth"/>
    <property type="match status" value="1"/>
</dbReference>
<sequence length="389" mass="39828">MISVDEARERLFAAAATLPTETVALADAAGRTLAAPLPALRTQPPFAASAMDGYALRAADLADGPLRVVGESVAGRRHDGALGKGEAVRIFTGAPVPDGADTVLIQEDAQRDGDLLTATDTVEVGAHIRPMGLDFQAGGTLLPAGTRLAPRHLALAGAGGHARLEVVRRPRVAFLATGDELVSPGEPTGPDQIVASVTPTLSAMVAAAGAEAIDLGIAPDIRSEIVARARAGLSTADILVTLGGASVGDHDLVRPALADLGIAIDFWRVAIRPGKPLMFASDPLVLGLPGNPVSSVVCALLFLVPLVEALQGVASPGPQPLAGILGADVPQNGPRRDHMRAQVVDGRINPFEVQDSSMLSILSRAEVLLVRPPGAPPAEAGSPCEYLPL</sequence>
<dbReference type="EC" id="2.10.1.1" evidence="6"/>
<comment type="caution">
    <text evidence="8">The sequence shown here is derived from an EMBL/GenBank/DDBJ whole genome shotgun (WGS) entry which is preliminary data.</text>
</comment>
<dbReference type="InterPro" id="IPR001453">
    <property type="entry name" value="MoaB/Mog_dom"/>
</dbReference>
<dbReference type="InterPro" id="IPR038987">
    <property type="entry name" value="MoeA-like"/>
</dbReference>
<name>A0A934IQ09_9HYPH</name>
<dbReference type="Pfam" id="PF03454">
    <property type="entry name" value="MoeA_C"/>
    <property type="match status" value="1"/>
</dbReference>
<dbReference type="PANTHER" id="PTHR10192:SF5">
    <property type="entry name" value="GEPHYRIN"/>
    <property type="match status" value="1"/>
</dbReference>
<dbReference type="GO" id="GO:0061599">
    <property type="term" value="F:molybdopterin molybdotransferase activity"/>
    <property type="evidence" value="ECO:0007669"/>
    <property type="project" value="UniProtKB-UniRule"/>
</dbReference>
<proteinExistence type="inferred from homology"/>
<keyword evidence="4 6" id="KW-0501">Molybdenum cofactor biosynthesis</keyword>
<dbReference type="InterPro" id="IPR036688">
    <property type="entry name" value="MoeA_C_domain_IV_sf"/>
</dbReference>